<evidence type="ECO:0000313" key="9">
    <source>
        <dbReference type="Proteomes" id="UP001193081"/>
    </source>
</evidence>
<evidence type="ECO:0000256" key="5">
    <source>
        <dbReference type="ARBA" id="ARBA00022840"/>
    </source>
</evidence>
<dbReference type="InterPro" id="IPR002173">
    <property type="entry name" value="Carboh/pur_kinase_PfkB_CS"/>
</dbReference>
<dbReference type="InterPro" id="IPR029056">
    <property type="entry name" value="Ribokinase-like"/>
</dbReference>
<evidence type="ECO:0000256" key="4">
    <source>
        <dbReference type="ARBA" id="ARBA00022777"/>
    </source>
</evidence>
<dbReference type="Pfam" id="PF00294">
    <property type="entry name" value="PfkB"/>
    <property type="match status" value="1"/>
</dbReference>
<dbReference type="NCBIfam" id="TIGR03168">
    <property type="entry name" value="1-PFK"/>
    <property type="match status" value="1"/>
</dbReference>
<dbReference type="Proteomes" id="UP001193081">
    <property type="component" value="Unassembled WGS sequence"/>
</dbReference>
<gene>
    <name evidence="8" type="ORF">EYB53_022655</name>
</gene>
<reference evidence="8 9" key="1">
    <citation type="submission" date="2021-03" db="EMBL/GenBank/DDBJ databases">
        <authorList>
            <person name="Grouzdev D.S."/>
        </authorList>
    </citation>
    <scope>NUCLEOTIDE SEQUENCE [LARGE SCALE GENOMIC DNA]</scope>
    <source>
        <strain evidence="8 9">M50-1</strain>
    </source>
</reference>
<dbReference type="InterPro" id="IPR011611">
    <property type="entry name" value="PfkB_dom"/>
</dbReference>
<dbReference type="InterPro" id="IPR017583">
    <property type="entry name" value="Tagatose/fructose_Pkinase"/>
</dbReference>
<dbReference type="PANTHER" id="PTHR46566">
    <property type="entry name" value="1-PHOSPHOFRUCTOKINASE-RELATED"/>
    <property type="match status" value="1"/>
</dbReference>
<organism evidence="8 9">
    <name type="scientific">Candidatus Chloroploca mongolica</name>
    <dbReference type="NCBI Taxonomy" id="2528176"/>
    <lineage>
        <taxon>Bacteria</taxon>
        <taxon>Bacillati</taxon>
        <taxon>Chloroflexota</taxon>
        <taxon>Chloroflexia</taxon>
        <taxon>Chloroflexales</taxon>
        <taxon>Chloroflexineae</taxon>
        <taxon>Oscillochloridaceae</taxon>
        <taxon>Candidatus Chloroploca</taxon>
    </lineage>
</organism>
<keyword evidence="5" id="KW-0067">ATP-binding</keyword>
<comment type="similarity">
    <text evidence="1">Belongs to the carbohydrate kinase PfkB family.</text>
</comment>
<evidence type="ECO:0000256" key="6">
    <source>
        <dbReference type="PIRNR" id="PIRNR000535"/>
    </source>
</evidence>
<evidence type="ECO:0000256" key="3">
    <source>
        <dbReference type="ARBA" id="ARBA00022741"/>
    </source>
</evidence>
<dbReference type="Gene3D" id="3.40.1190.20">
    <property type="match status" value="1"/>
</dbReference>
<proteinExistence type="inferred from homology"/>
<dbReference type="PROSITE" id="PS00583">
    <property type="entry name" value="PFKB_KINASES_1"/>
    <property type="match status" value="1"/>
</dbReference>
<keyword evidence="2 6" id="KW-0808">Transferase</keyword>
<accession>A0ABS4DGG2</accession>
<sequence>MIVTLTMNPSVDVSTDVDHVMPEHKLRCSAARFEPGGGGLNVSRALRNLGEESLALYTAGGMHGAMLQDLLDHEHVPHRALAVAGPTRESFAVLETNSGQQFRFNLPGPTLSEPEWRACLEALASITPVPTFIVASGSLPPGVPDHFYAEVAAFGRTIGARVSVDTSGAALQAAVDASLFLIKPNLRELALLVGRPLDDEAEVERAALELVSSGRTTVVVVSLGAAGALLATGTTCERLRSPTVPIRSKVGAGDSMVAGIVAGLVRGLDLREAVRFGVAAGAAAVMTPGSELCRRDDTERLYRYVRREVE</sequence>
<dbReference type="RefSeq" id="WP_135481391.1">
    <property type="nucleotide sequence ID" value="NZ_SIJK02000074.1"/>
</dbReference>
<comment type="caution">
    <text evidence="8">The sequence shown here is derived from an EMBL/GenBank/DDBJ whole genome shotgun (WGS) entry which is preliminary data.</text>
</comment>
<dbReference type="CDD" id="cd01164">
    <property type="entry name" value="FruK_PfkB_like"/>
    <property type="match status" value="1"/>
</dbReference>
<name>A0ABS4DGG2_9CHLR</name>
<feature type="domain" description="Carbohydrate kinase PfkB" evidence="7">
    <location>
        <begin position="13"/>
        <end position="293"/>
    </location>
</feature>
<dbReference type="SUPFAM" id="SSF53613">
    <property type="entry name" value="Ribokinase-like"/>
    <property type="match status" value="1"/>
</dbReference>
<dbReference type="EMBL" id="SIJK02000074">
    <property type="protein sequence ID" value="MBP1468531.1"/>
    <property type="molecule type" value="Genomic_DNA"/>
</dbReference>
<keyword evidence="9" id="KW-1185">Reference proteome</keyword>
<keyword evidence="3" id="KW-0547">Nucleotide-binding</keyword>
<evidence type="ECO:0000259" key="7">
    <source>
        <dbReference type="Pfam" id="PF00294"/>
    </source>
</evidence>
<evidence type="ECO:0000256" key="1">
    <source>
        <dbReference type="ARBA" id="ARBA00010688"/>
    </source>
</evidence>
<protein>
    <submittedName>
        <fullName evidence="8">1-phosphofructokinase family hexose kinase</fullName>
    </submittedName>
</protein>
<evidence type="ECO:0000256" key="2">
    <source>
        <dbReference type="ARBA" id="ARBA00022679"/>
    </source>
</evidence>
<evidence type="ECO:0000313" key="8">
    <source>
        <dbReference type="EMBL" id="MBP1468531.1"/>
    </source>
</evidence>
<dbReference type="PIRSF" id="PIRSF000535">
    <property type="entry name" value="1PFK/6PFK/LacC"/>
    <property type="match status" value="1"/>
</dbReference>
<keyword evidence="4" id="KW-0418">Kinase</keyword>
<dbReference type="PANTHER" id="PTHR46566:SF2">
    <property type="entry name" value="ATP-DEPENDENT 6-PHOSPHOFRUCTOKINASE ISOZYME 2"/>
    <property type="match status" value="1"/>
</dbReference>